<evidence type="ECO:0000256" key="4">
    <source>
        <dbReference type="ARBA" id="ARBA00022989"/>
    </source>
</evidence>
<comment type="similarity">
    <text evidence="2">Belongs to the UPF0014 family.</text>
</comment>
<comment type="subcellular location">
    <subcellularLocation>
        <location evidence="1">Membrane</location>
        <topology evidence="1">Multi-pass membrane protein</topology>
    </subcellularLocation>
</comment>
<keyword evidence="8" id="KW-1185">Reference proteome</keyword>
<dbReference type="InterPro" id="IPR005226">
    <property type="entry name" value="UPF0014_fam"/>
</dbReference>
<accession>A0A1E3L9M8</accession>
<dbReference type="PANTHER" id="PTHR30028">
    <property type="entry name" value="UPF0014 INNER MEMBRANE PROTEIN YBBM-RELATED"/>
    <property type="match status" value="1"/>
</dbReference>
<gene>
    <name evidence="7" type="ORF">PTI45_00267</name>
</gene>
<sequence length="255" mass="27773">MTIIALTLSLCFVLFAVVLSRSFKLGLEKDVLIATLRATIQLLIIGYVLNFIFGLEQLWVVGLFLLLMITVASLNVSKKGKSVPYMTIKVFITLVIVEIVTQALLLGFNIIPATARYIIPISGMIIGNSMILGSLLVTRLRSEVTLRQREIILLLSLGGTPRQAIMPVLKSAVRSSMIPTIDGQKTLGLVQLPGMMTGQIIAGADPITAVRFQLLIVFTTMTSAIITSILLSLFIAPSLFNKQQQLQTEPLESSS</sequence>
<keyword evidence="4 6" id="KW-1133">Transmembrane helix</keyword>
<dbReference type="EMBL" id="MDER01000012">
    <property type="protein sequence ID" value="ODP30334.1"/>
    <property type="molecule type" value="Genomic_DNA"/>
</dbReference>
<evidence type="ECO:0000256" key="2">
    <source>
        <dbReference type="ARBA" id="ARBA00005268"/>
    </source>
</evidence>
<dbReference type="GO" id="GO:0005886">
    <property type="term" value="C:plasma membrane"/>
    <property type="evidence" value="ECO:0007669"/>
    <property type="project" value="TreeGrafter"/>
</dbReference>
<dbReference type="PANTHER" id="PTHR30028:SF0">
    <property type="entry name" value="PROTEIN ALUMINUM SENSITIVE 3"/>
    <property type="match status" value="1"/>
</dbReference>
<comment type="caution">
    <text evidence="7">The sequence shown here is derived from an EMBL/GenBank/DDBJ whole genome shotgun (WGS) entry which is preliminary data.</text>
</comment>
<proteinExistence type="inferred from homology"/>
<dbReference type="PATRIC" id="fig|1886670.3.peg.277"/>
<protein>
    <submittedName>
        <fullName evidence="7">UPF0014 membrane protein YjkA</fullName>
    </submittedName>
</protein>
<evidence type="ECO:0000313" key="7">
    <source>
        <dbReference type="EMBL" id="ODP30334.1"/>
    </source>
</evidence>
<feature type="transmembrane region" description="Helical" evidence="6">
    <location>
        <begin position="44"/>
        <end position="69"/>
    </location>
</feature>
<dbReference type="STRING" id="1886670.PTI45_00267"/>
<keyword evidence="3 6" id="KW-0812">Transmembrane</keyword>
<evidence type="ECO:0000256" key="5">
    <source>
        <dbReference type="ARBA" id="ARBA00023136"/>
    </source>
</evidence>
<evidence type="ECO:0000256" key="6">
    <source>
        <dbReference type="SAM" id="Phobius"/>
    </source>
</evidence>
<evidence type="ECO:0000256" key="3">
    <source>
        <dbReference type="ARBA" id="ARBA00022692"/>
    </source>
</evidence>
<evidence type="ECO:0000256" key="1">
    <source>
        <dbReference type="ARBA" id="ARBA00004141"/>
    </source>
</evidence>
<name>A0A1E3L9M8_9BACL</name>
<organism evidence="7 8">
    <name type="scientific">Paenibacillus nuruki</name>
    <dbReference type="NCBI Taxonomy" id="1886670"/>
    <lineage>
        <taxon>Bacteria</taxon>
        <taxon>Bacillati</taxon>
        <taxon>Bacillota</taxon>
        <taxon>Bacilli</taxon>
        <taxon>Bacillales</taxon>
        <taxon>Paenibacillaceae</taxon>
        <taxon>Paenibacillus</taxon>
    </lineage>
</organism>
<dbReference type="RefSeq" id="WP_069325759.1">
    <property type="nucleotide sequence ID" value="NZ_MDER01000012.1"/>
</dbReference>
<reference evidence="7 8" key="1">
    <citation type="submission" date="2016-08" db="EMBL/GenBank/DDBJ databases">
        <title>Genome sequencing of Paenibacillus sp. TI45-13ar, isolated from Korean traditional nuruk.</title>
        <authorList>
            <person name="Kim S.-J."/>
        </authorList>
    </citation>
    <scope>NUCLEOTIDE SEQUENCE [LARGE SCALE GENOMIC DNA]</scope>
    <source>
        <strain evidence="7 8">TI45-13ar</strain>
    </source>
</reference>
<dbReference type="Proteomes" id="UP000094578">
    <property type="component" value="Unassembled WGS sequence"/>
</dbReference>
<dbReference type="AlphaFoldDB" id="A0A1E3L9M8"/>
<feature type="transmembrane region" description="Helical" evidence="6">
    <location>
        <begin position="117"/>
        <end position="137"/>
    </location>
</feature>
<feature type="transmembrane region" description="Helical" evidence="6">
    <location>
        <begin position="214"/>
        <end position="236"/>
    </location>
</feature>
<keyword evidence="5 6" id="KW-0472">Membrane</keyword>
<dbReference type="Pfam" id="PF03649">
    <property type="entry name" value="UPF0014"/>
    <property type="match status" value="1"/>
</dbReference>
<evidence type="ECO:0000313" key="8">
    <source>
        <dbReference type="Proteomes" id="UP000094578"/>
    </source>
</evidence>
<feature type="transmembrane region" description="Helical" evidence="6">
    <location>
        <begin position="90"/>
        <end position="111"/>
    </location>
</feature>